<protein>
    <recommendedName>
        <fullName evidence="12">ABC transporter permease</fullName>
    </recommendedName>
</protein>
<evidence type="ECO:0008006" key="12">
    <source>
        <dbReference type="Google" id="ProtNLM"/>
    </source>
</evidence>
<evidence type="ECO:0000259" key="8">
    <source>
        <dbReference type="Pfam" id="PF02687"/>
    </source>
</evidence>
<feature type="transmembrane region" description="Helical" evidence="7">
    <location>
        <begin position="327"/>
        <end position="355"/>
    </location>
</feature>
<name>A0A0K2SN86_LIMPI</name>
<keyword evidence="4 7" id="KW-1133">Transmembrane helix</keyword>
<dbReference type="STRING" id="1555112.LIP_2745"/>
<dbReference type="Proteomes" id="UP000065807">
    <property type="component" value="Chromosome"/>
</dbReference>
<evidence type="ECO:0000313" key="10">
    <source>
        <dbReference type="EMBL" id="BAS28575.1"/>
    </source>
</evidence>
<evidence type="ECO:0000313" key="11">
    <source>
        <dbReference type="Proteomes" id="UP000065807"/>
    </source>
</evidence>
<dbReference type="RefSeq" id="WP_068139127.1">
    <property type="nucleotide sequence ID" value="NZ_AP014924.1"/>
</dbReference>
<dbReference type="GO" id="GO:0022857">
    <property type="term" value="F:transmembrane transporter activity"/>
    <property type="evidence" value="ECO:0007669"/>
    <property type="project" value="TreeGrafter"/>
</dbReference>
<reference evidence="11" key="1">
    <citation type="submission" date="2015-07" db="EMBL/GenBank/DDBJ databases">
        <title>Complete genome sequence and phylogenetic analysis of Limnochorda pilosa.</title>
        <authorList>
            <person name="Watanabe M."/>
            <person name="Kojima H."/>
            <person name="Fukui M."/>
        </authorList>
    </citation>
    <scope>NUCLEOTIDE SEQUENCE [LARGE SCALE GENOMIC DNA]</scope>
    <source>
        <strain evidence="11">HC45</strain>
    </source>
</reference>
<keyword evidence="11" id="KW-1185">Reference proteome</keyword>
<evidence type="ECO:0000256" key="1">
    <source>
        <dbReference type="ARBA" id="ARBA00004651"/>
    </source>
</evidence>
<gene>
    <name evidence="10" type="ORF">LIP_2745</name>
</gene>
<feature type="domain" description="MacB-like periplasmic core" evidence="9">
    <location>
        <begin position="16"/>
        <end position="281"/>
    </location>
</feature>
<dbReference type="EMBL" id="AP014924">
    <property type="protein sequence ID" value="BAS28575.1"/>
    <property type="molecule type" value="Genomic_DNA"/>
</dbReference>
<dbReference type="InterPro" id="IPR050250">
    <property type="entry name" value="Macrolide_Exporter_MacB"/>
</dbReference>
<evidence type="ECO:0000259" key="9">
    <source>
        <dbReference type="Pfam" id="PF12704"/>
    </source>
</evidence>
<dbReference type="KEGG" id="lpil:LIP_2745"/>
<keyword evidence="5 7" id="KW-0472">Membrane</keyword>
<evidence type="ECO:0000256" key="3">
    <source>
        <dbReference type="ARBA" id="ARBA00022692"/>
    </source>
</evidence>
<keyword evidence="3 7" id="KW-0812">Transmembrane</keyword>
<comment type="subcellular location">
    <subcellularLocation>
        <location evidence="1">Cell membrane</location>
        <topology evidence="1">Multi-pass membrane protein</topology>
    </subcellularLocation>
</comment>
<keyword evidence="2" id="KW-1003">Cell membrane</keyword>
<accession>A0A0K2SN86</accession>
<sequence>MRAALRRMRQRWFPSLLGVLQVALGTGAVVALLSGLLPTLRATEGPNVFTASYRGVPKSAEGGGGLQGFAIGPFFQAGDANLLRREAPSVARASILASASMVAVEVENQPFLVGAVSAVEPDYFAMLELEPVAGSLFGAAEMEQGAAVAVVSEPVARQIFGGASQAVGQEMKLLSREESGALQGRRSMLAPGQESFPPAAAVRIIGVYQQPAQAAVAIFGLDPQVLVPLGWVETAVGVGGDDGVRNPAEMKHLGPFGGSEGAQLFFTAQPGQELAAQRQVEQILTPLLAQREAQSPRRPGGPELVWRLEIAQGGSSAALRQSLVTSIALLGGMAFVAVVVGGVAVLTASLVNLAYESRAIGLHRALGAGRGRVMRQVLGESMLLAGIGGLAGLVMAWPIQWLIKPLLPGPPFFPELQGLHPLAAVSGLLLAVAVGLLAGLYPGWLASRLQPTEAFREPA</sequence>
<evidence type="ECO:0000256" key="2">
    <source>
        <dbReference type="ARBA" id="ARBA00022475"/>
    </source>
</evidence>
<dbReference type="InterPro" id="IPR025857">
    <property type="entry name" value="MacB_PCD"/>
</dbReference>
<dbReference type="PANTHER" id="PTHR30572">
    <property type="entry name" value="MEMBRANE COMPONENT OF TRANSPORTER-RELATED"/>
    <property type="match status" value="1"/>
</dbReference>
<dbReference type="Pfam" id="PF02687">
    <property type="entry name" value="FtsX"/>
    <property type="match status" value="1"/>
</dbReference>
<dbReference type="Pfam" id="PF12704">
    <property type="entry name" value="MacB_PCD"/>
    <property type="match status" value="1"/>
</dbReference>
<feature type="transmembrane region" description="Helical" evidence="7">
    <location>
        <begin position="382"/>
        <end position="403"/>
    </location>
</feature>
<dbReference type="InterPro" id="IPR003838">
    <property type="entry name" value="ABC3_permease_C"/>
</dbReference>
<feature type="transmembrane region" description="Helical" evidence="7">
    <location>
        <begin position="423"/>
        <end position="446"/>
    </location>
</feature>
<organism evidence="10 11">
    <name type="scientific">Limnochorda pilosa</name>
    <dbReference type="NCBI Taxonomy" id="1555112"/>
    <lineage>
        <taxon>Bacteria</taxon>
        <taxon>Bacillati</taxon>
        <taxon>Bacillota</taxon>
        <taxon>Limnochordia</taxon>
        <taxon>Limnochordales</taxon>
        <taxon>Limnochordaceae</taxon>
        <taxon>Limnochorda</taxon>
    </lineage>
</organism>
<comment type="similarity">
    <text evidence="6">Belongs to the ABC-4 integral membrane protein family.</text>
</comment>
<reference evidence="11" key="2">
    <citation type="journal article" date="2016" name="Int. J. Syst. Evol. Microbiol.">
        <title>Complete genome sequence and cell structure of Limnochorda pilosa, a Gram-negative spore-former within the phylum Firmicutes.</title>
        <authorList>
            <person name="Watanabe M."/>
            <person name="Kojima H."/>
            <person name="Fukui M."/>
        </authorList>
    </citation>
    <scope>NUCLEOTIDE SEQUENCE [LARGE SCALE GENOMIC DNA]</scope>
    <source>
        <strain evidence="11">HC45</strain>
    </source>
</reference>
<evidence type="ECO:0000256" key="6">
    <source>
        <dbReference type="ARBA" id="ARBA00038076"/>
    </source>
</evidence>
<dbReference type="GO" id="GO:0005886">
    <property type="term" value="C:plasma membrane"/>
    <property type="evidence" value="ECO:0007669"/>
    <property type="project" value="UniProtKB-SubCell"/>
</dbReference>
<proteinExistence type="inferred from homology"/>
<evidence type="ECO:0000256" key="7">
    <source>
        <dbReference type="SAM" id="Phobius"/>
    </source>
</evidence>
<feature type="domain" description="ABC3 transporter permease C-terminal" evidence="8">
    <location>
        <begin position="333"/>
        <end position="451"/>
    </location>
</feature>
<dbReference type="AlphaFoldDB" id="A0A0K2SN86"/>
<evidence type="ECO:0000256" key="5">
    <source>
        <dbReference type="ARBA" id="ARBA00023136"/>
    </source>
</evidence>
<evidence type="ECO:0000256" key="4">
    <source>
        <dbReference type="ARBA" id="ARBA00022989"/>
    </source>
</evidence>
<dbReference type="PANTHER" id="PTHR30572:SF4">
    <property type="entry name" value="ABC TRANSPORTER PERMEASE YTRF"/>
    <property type="match status" value="1"/>
</dbReference>